<keyword evidence="2" id="KW-1185">Reference proteome</keyword>
<comment type="caution">
    <text evidence="1">The sequence shown here is derived from an EMBL/GenBank/DDBJ whole genome shotgun (WGS) entry which is preliminary data.</text>
</comment>
<accession>A0A0J7JUM3</accession>
<organism evidence="1 2">
    <name type="scientific">Lasius niger</name>
    <name type="common">Black garden ant</name>
    <dbReference type="NCBI Taxonomy" id="67767"/>
    <lineage>
        <taxon>Eukaryota</taxon>
        <taxon>Metazoa</taxon>
        <taxon>Ecdysozoa</taxon>
        <taxon>Arthropoda</taxon>
        <taxon>Hexapoda</taxon>
        <taxon>Insecta</taxon>
        <taxon>Pterygota</taxon>
        <taxon>Neoptera</taxon>
        <taxon>Endopterygota</taxon>
        <taxon>Hymenoptera</taxon>
        <taxon>Apocrita</taxon>
        <taxon>Aculeata</taxon>
        <taxon>Formicoidea</taxon>
        <taxon>Formicidae</taxon>
        <taxon>Formicinae</taxon>
        <taxon>Lasius</taxon>
        <taxon>Lasius</taxon>
    </lineage>
</organism>
<dbReference type="AlphaFoldDB" id="A0A0J7JUM3"/>
<proteinExistence type="predicted"/>
<name>A0A0J7JUM3_LASNI</name>
<reference evidence="1 2" key="1">
    <citation type="submission" date="2015-04" db="EMBL/GenBank/DDBJ databases">
        <title>Lasius niger genome sequencing.</title>
        <authorList>
            <person name="Konorov E.A."/>
            <person name="Nikitin M.A."/>
            <person name="Kirill M.V."/>
            <person name="Chang P."/>
        </authorList>
    </citation>
    <scope>NUCLEOTIDE SEQUENCE [LARGE SCALE GENOMIC DNA]</scope>
    <source>
        <tissue evidence="1">Whole</tissue>
    </source>
</reference>
<gene>
    <name evidence="1" type="ORF">RF55_25177</name>
</gene>
<dbReference type="EMBL" id="LBMM01031511">
    <property type="protein sequence ID" value="KMQ81799.1"/>
    <property type="molecule type" value="Genomic_DNA"/>
</dbReference>
<evidence type="ECO:0000313" key="1">
    <source>
        <dbReference type="EMBL" id="KMQ81799.1"/>
    </source>
</evidence>
<sequence>MLLKMNPRNIVKLLSHSFGRPEDGVETAITAEERLFASQLEGLIKDAIDDQIFLETYTTLNFSDENVEPVAIEGDEEDLGREFEVTNNNKRPSTSIEVDFAYKKKAVEYWCSGKNECTREINVGA</sequence>
<dbReference type="Proteomes" id="UP000036403">
    <property type="component" value="Unassembled WGS sequence"/>
</dbReference>
<dbReference type="PaxDb" id="67767-A0A0J7JUM3"/>
<evidence type="ECO:0000313" key="2">
    <source>
        <dbReference type="Proteomes" id="UP000036403"/>
    </source>
</evidence>
<protein>
    <submittedName>
        <fullName evidence="1">Neutral zinc metallopeptidase</fullName>
    </submittedName>
</protein>